<dbReference type="NCBIfam" id="TIGR00168">
    <property type="entry name" value="infC"/>
    <property type="match status" value="1"/>
</dbReference>
<keyword evidence="7" id="KW-1185">Reference proteome</keyword>
<feature type="domain" description="Translation initiation factor 3 C-terminal" evidence="5">
    <location>
        <begin position="164"/>
        <end position="233"/>
    </location>
</feature>
<evidence type="ECO:0000256" key="3">
    <source>
        <dbReference type="ARBA" id="ARBA00022917"/>
    </source>
</evidence>
<dbReference type="InterPro" id="IPR036788">
    <property type="entry name" value="T_IF-3_C_sf"/>
</dbReference>
<reference evidence="7" key="1">
    <citation type="journal article" date="2021" name="Nat. Commun.">
        <title>Genomic analyses provide insights into spinach domestication and the genetic basis of agronomic traits.</title>
        <authorList>
            <person name="Cai X."/>
            <person name="Sun X."/>
            <person name="Xu C."/>
            <person name="Sun H."/>
            <person name="Wang X."/>
            <person name="Ge C."/>
            <person name="Zhang Z."/>
            <person name="Wang Q."/>
            <person name="Fei Z."/>
            <person name="Jiao C."/>
            <person name="Wang Q."/>
        </authorList>
    </citation>
    <scope>NUCLEOTIDE SEQUENCE [LARGE SCALE GENOMIC DNA]</scope>
    <source>
        <strain evidence="7">cv. Varoflay</strain>
    </source>
</reference>
<feature type="region of interest" description="Disordered" evidence="4">
    <location>
        <begin position="264"/>
        <end position="296"/>
    </location>
</feature>
<proteinExistence type="inferred from homology"/>
<dbReference type="GeneID" id="110778544"/>
<dbReference type="Pfam" id="PF05198">
    <property type="entry name" value="IF3_N"/>
    <property type="match status" value="1"/>
</dbReference>
<reference evidence="8" key="2">
    <citation type="submission" date="2025-08" db="UniProtKB">
        <authorList>
            <consortium name="RefSeq"/>
        </authorList>
    </citation>
    <scope>IDENTIFICATION</scope>
    <source>
        <tissue evidence="8">Leaf</tissue>
    </source>
</reference>
<dbReference type="OrthoDB" id="21573at2759"/>
<evidence type="ECO:0000259" key="6">
    <source>
        <dbReference type="Pfam" id="PF05198"/>
    </source>
</evidence>
<accession>A0A9R0JLK9</accession>
<evidence type="ECO:0000256" key="2">
    <source>
        <dbReference type="ARBA" id="ARBA00022540"/>
    </source>
</evidence>
<dbReference type="GO" id="GO:0043022">
    <property type="term" value="F:ribosome binding"/>
    <property type="evidence" value="ECO:0000318"/>
    <property type="project" value="GO_Central"/>
</dbReference>
<keyword evidence="3" id="KW-0648">Protein biosynthesis</keyword>
<dbReference type="SUPFAM" id="SSF55200">
    <property type="entry name" value="Translation initiation factor IF3, C-terminal domain"/>
    <property type="match status" value="1"/>
</dbReference>
<organism evidence="7 8">
    <name type="scientific">Spinacia oleracea</name>
    <name type="common">Spinach</name>
    <dbReference type="NCBI Taxonomy" id="3562"/>
    <lineage>
        <taxon>Eukaryota</taxon>
        <taxon>Viridiplantae</taxon>
        <taxon>Streptophyta</taxon>
        <taxon>Embryophyta</taxon>
        <taxon>Tracheophyta</taxon>
        <taxon>Spermatophyta</taxon>
        <taxon>Magnoliopsida</taxon>
        <taxon>eudicotyledons</taxon>
        <taxon>Gunneridae</taxon>
        <taxon>Pentapetalae</taxon>
        <taxon>Caryophyllales</taxon>
        <taxon>Chenopodiaceae</taxon>
        <taxon>Chenopodioideae</taxon>
        <taxon>Anserineae</taxon>
        <taxon>Spinacia</taxon>
    </lineage>
</organism>
<evidence type="ECO:0000256" key="4">
    <source>
        <dbReference type="SAM" id="MobiDB-lite"/>
    </source>
</evidence>
<dbReference type="RefSeq" id="XP_021838785.1">
    <property type="nucleotide sequence ID" value="XM_021983093.2"/>
</dbReference>
<keyword evidence="2 8" id="KW-0396">Initiation factor</keyword>
<dbReference type="Gene3D" id="3.30.110.10">
    <property type="entry name" value="Translation initiation factor 3 (IF-3), C-terminal domain"/>
    <property type="match status" value="1"/>
</dbReference>
<name>A0A9R0JLK9_SPIOL</name>
<dbReference type="Pfam" id="PF00707">
    <property type="entry name" value="IF3_C"/>
    <property type="match status" value="1"/>
</dbReference>
<dbReference type="KEGG" id="soe:110778544"/>
<gene>
    <name evidence="8" type="primary">LOC110778544</name>
</gene>
<dbReference type="GO" id="GO:0003743">
    <property type="term" value="F:translation initiation factor activity"/>
    <property type="evidence" value="ECO:0000318"/>
    <property type="project" value="GO_Central"/>
</dbReference>
<dbReference type="InterPro" id="IPR019814">
    <property type="entry name" value="Translation_initiation_fac_3_N"/>
</dbReference>
<dbReference type="AlphaFoldDB" id="A0A9R0JLK9"/>
<evidence type="ECO:0000313" key="7">
    <source>
        <dbReference type="Proteomes" id="UP000813463"/>
    </source>
</evidence>
<dbReference type="PANTHER" id="PTHR10938">
    <property type="entry name" value="TRANSLATION INITIATION FACTOR IF-3"/>
    <property type="match status" value="1"/>
</dbReference>
<dbReference type="Gene3D" id="3.10.20.80">
    <property type="entry name" value="Translation initiation factor 3 (IF-3), N-terminal domain"/>
    <property type="match status" value="1"/>
</dbReference>
<dbReference type="InterPro" id="IPR036787">
    <property type="entry name" value="T_IF-3_N_sf"/>
</dbReference>
<sequence>MAATLAATAGGNILTPPLLSRLKLKPPPTSLLSLSPFQSNLFCLRLCISTSNFQSFPLSHSSSSHLVSASGRYSGKSSDDDQPLDISSVRSDKVRLIDEKQNMIGIVSRNEAIRRAEDLELDLVVVSPEADPPVVRIMNYDKFRYEQQKKKREQQKKSAASRQDLKELKMGYNIDVHDYSVRLRAAQKFIKDGDKVKVMVTMKGREKAFLDNAIQLIRKFQTELGEVATEEHNNFSRRKKEDITERFIYVILVPNKVVVQKAQEAPKKKRDLAPNEVSAPNEVPTPNEVPAPIEVSARPVFNSTKSVL</sequence>
<dbReference type="SUPFAM" id="SSF54364">
    <property type="entry name" value="Translation initiation factor IF3, N-terminal domain"/>
    <property type="match status" value="1"/>
</dbReference>
<protein>
    <submittedName>
        <fullName evidence="8">Translation initiation factor IF3-4, chloroplastic</fullName>
    </submittedName>
</protein>
<evidence type="ECO:0000259" key="5">
    <source>
        <dbReference type="Pfam" id="PF00707"/>
    </source>
</evidence>
<dbReference type="GO" id="GO:0032790">
    <property type="term" value="P:ribosome disassembly"/>
    <property type="evidence" value="ECO:0000318"/>
    <property type="project" value="GO_Central"/>
</dbReference>
<comment type="similarity">
    <text evidence="1">Belongs to the IF-3 family.</text>
</comment>
<dbReference type="InterPro" id="IPR001288">
    <property type="entry name" value="Translation_initiation_fac_3"/>
</dbReference>
<feature type="domain" description="Translation initiation factor 3 N-terminal" evidence="6">
    <location>
        <begin position="89"/>
        <end position="154"/>
    </location>
</feature>
<dbReference type="PANTHER" id="PTHR10938:SF0">
    <property type="entry name" value="TRANSLATION INITIATION FACTOR IF-3, MITOCHONDRIAL"/>
    <property type="match status" value="1"/>
</dbReference>
<evidence type="ECO:0000313" key="8">
    <source>
        <dbReference type="RefSeq" id="XP_021838785.1"/>
    </source>
</evidence>
<evidence type="ECO:0000256" key="1">
    <source>
        <dbReference type="ARBA" id="ARBA00005439"/>
    </source>
</evidence>
<dbReference type="GO" id="GO:0005737">
    <property type="term" value="C:cytoplasm"/>
    <property type="evidence" value="ECO:0007669"/>
    <property type="project" value="UniProtKB-ARBA"/>
</dbReference>
<dbReference type="Proteomes" id="UP000813463">
    <property type="component" value="Chromosome 2"/>
</dbReference>
<dbReference type="InterPro" id="IPR019815">
    <property type="entry name" value="Translation_initiation_fac_3_C"/>
</dbReference>